<protein>
    <submittedName>
        <fullName evidence="3">Glycosyltransferase</fullName>
        <ecNumber evidence="3">2.4.-.-</ecNumber>
    </submittedName>
</protein>
<dbReference type="Gene3D" id="3.90.550.10">
    <property type="entry name" value="Spore Coat Polysaccharide Biosynthesis Protein SpsA, Chain A"/>
    <property type="match status" value="1"/>
</dbReference>
<keyword evidence="4" id="KW-1185">Reference proteome</keyword>
<comment type="caution">
    <text evidence="3">The sequence shown here is derived from an EMBL/GenBank/DDBJ whole genome shotgun (WGS) entry which is preliminary data.</text>
</comment>
<dbReference type="InterPro" id="IPR001173">
    <property type="entry name" value="Glyco_trans_2-like"/>
</dbReference>
<dbReference type="InterPro" id="IPR029044">
    <property type="entry name" value="Nucleotide-diphossugar_trans"/>
</dbReference>
<dbReference type="InterPro" id="IPR050834">
    <property type="entry name" value="Glycosyltransf_2"/>
</dbReference>
<feature type="region of interest" description="Disordered" evidence="1">
    <location>
        <begin position="321"/>
        <end position="358"/>
    </location>
</feature>
<evidence type="ECO:0000259" key="2">
    <source>
        <dbReference type="Pfam" id="PF00535"/>
    </source>
</evidence>
<reference evidence="3 4" key="1">
    <citation type="submission" date="2024-03" db="EMBL/GenBank/DDBJ databases">
        <title>Actinomycetospora sp. OC33-EN07, a novel actinomycete isolated from wild orchid (Aerides multiflora).</title>
        <authorList>
            <person name="Suriyachadkun C."/>
        </authorList>
    </citation>
    <scope>NUCLEOTIDE SEQUENCE [LARGE SCALE GENOMIC DNA]</scope>
    <source>
        <strain evidence="3 4">OC33-EN07</strain>
    </source>
</reference>
<feature type="compositionally biased region" description="Basic residues" evidence="1">
    <location>
        <begin position="349"/>
        <end position="358"/>
    </location>
</feature>
<dbReference type="SUPFAM" id="SSF53448">
    <property type="entry name" value="Nucleotide-diphospho-sugar transferases"/>
    <property type="match status" value="1"/>
</dbReference>
<dbReference type="EC" id="2.4.-.-" evidence="3"/>
<dbReference type="PANTHER" id="PTHR43685:SF2">
    <property type="entry name" value="GLYCOSYLTRANSFERASE 2-LIKE DOMAIN-CONTAINING PROTEIN"/>
    <property type="match status" value="1"/>
</dbReference>
<evidence type="ECO:0000313" key="4">
    <source>
        <dbReference type="Proteomes" id="UP001369736"/>
    </source>
</evidence>
<name>A0ABU8MAA3_9PSEU</name>
<accession>A0ABU8MAA3</accession>
<proteinExistence type="predicted"/>
<evidence type="ECO:0000313" key="3">
    <source>
        <dbReference type="EMBL" id="MEJ2864280.1"/>
    </source>
</evidence>
<sequence length="358" mass="37769">MNLTAAVVVCAYTERRWDDLCAAVDSALAQDPRPREVVLVVDHHEGLLERAHRELTAAVTVLANTRRRGLSGARNTAVDHVRASGGADVVAFLDDDAAARPGWLAALLAPYADPAVAAVGGTAVPRWPGGDAPAVLPPELWWVVGCTYTGQHPERGAVEVRNLMGCSMSFRLTALDAAGEFAEEMGRIGTVPLGCEETELCLRVRQYVPGARVLLEPAAVVDHRVSADRTGWSYLGRRALAEGLSKAAVTRRAGTGRGLAAEADYTRRVLPVALGREARSAVAALAAGDPAAAQDRVRAGGAIVLAVGAAGVGFLRGRAAETAPPEHRIRSGAGRPWRSRAGRAGPPSWRRRHSPPRS</sequence>
<dbReference type="Proteomes" id="UP001369736">
    <property type="component" value="Unassembled WGS sequence"/>
</dbReference>
<feature type="domain" description="Glycosyltransferase 2-like" evidence="2">
    <location>
        <begin position="7"/>
        <end position="135"/>
    </location>
</feature>
<keyword evidence="3" id="KW-0808">Transferase</keyword>
<dbReference type="RefSeq" id="WP_337705644.1">
    <property type="nucleotide sequence ID" value="NZ_JBBEGM010000011.1"/>
</dbReference>
<dbReference type="EMBL" id="JBBEGM010000011">
    <property type="protein sequence ID" value="MEJ2864280.1"/>
    <property type="molecule type" value="Genomic_DNA"/>
</dbReference>
<dbReference type="GO" id="GO:0016757">
    <property type="term" value="F:glycosyltransferase activity"/>
    <property type="evidence" value="ECO:0007669"/>
    <property type="project" value="UniProtKB-KW"/>
</dbReference>
<gene>
    <name evidence="3" type="ORF">WCD58_24195</name>
</gene>
<dbReference type="Pfam" id="PF00535">
    <property type="entry name" value="Glycos_transf_2"/>
    <property type="match status" value="1"/>
</dbReference>
<evidence type="ECO:0000256" key="1">
    <source>
        <dbReference type="SAM" id="MobiDB-lite"/>
    </source>
</evidence>
<keyword evidence="3" id="KW-0328">Glycosyltransferase</keyword>
<organism evidence="3 4">
    <name type="scientific">Actinomycetospora flava</name>
    <dbReference type="NCBI Taxonomy" id="3129232"/>
    <lineage>
        <taxon>Bacteria</taxon>
        <taxon>Bacillati</taxon>
        <taxon>Actinomycetota</taxon>
        <taxon>Actinomycetes</taxon>
        <taxon>Pseudonocardiales</taxon>
        <taxon>Pseudonocardiaceae</taxon>
        <taxon>Actinomycetospora</taxon>
    </lineage>
</organism>
<dbReference type="PANTHER" id="PTHR43685">
    <property type="entry name" value="GLYCOSYLTRANSFERASE"/>
    <property type="match status" value="1"/>
</dbReference>